<accession>A0ACB9N9R5</accession>
<protein>
    <submittedName>
        <fullName evidence="1">Uncharacterized protein</fullName>
    </submittedName>
</protein>
<dbReference type="Proteomes" id="UP000828941">
    <property type="component" value="Chromosome 7"/>
</dbReference>
<reference evidence="1 2" key="1">
    <citation type="journal article" date="2022" name="DNA Res.">
        <title>Chromosomal-level genome assembly of the orchid tree Bauhinia variegata (Leguminosae; Cercidoideae) supports the allotetraploid origin hypothesis of Bauhinia.</title>
        <authorList>
            <person name="Zhong Y."/>
            <person name="Chen Y."/>
            <person name="Zheng D."/>
            <person name="Pang J."/>
            <person name="Liu Y."/>
            <person name="Luo S."/>
            <person name="Meng S."/>
            <person name="Qian L."/>
            <person name="Wei D."/>
            <person name="Dai S."/>
            <person name="Zhou R."/>
        </authorList>
    </citation>
    <scope>NUCLEOTIDE SEQUENCE [LARGE SCALE GENOMIC DNA]</scope>
    <source>
        <strain evidence="1">BV-YZ2020</strain>
    </source>
</reference>
<comment type="caution">
    <text evidence="1">The sequence shown here is derived from an EMBL/GenBank/DDBJ whole genome shotgun (WGS) entry which is preliminary data.</text>
</comment>
<dbReference type="EMBL" id="CM039432">
    <property type="protein sequence ID" value="KAI4332509.1"/>
    <property type="molecule type" value="Genomic_DNA"/>
</dbReference>
<name>A0ACB9N9R5_BAUVA</name>
<proteinExistence type="predicted"/>
<keyword evidence="2" id="KW-1185">Reference proteome</keyword>
<organism evidence="1 2">
    <name type="scientific">Bauhinia variegata</name>
    <name type="common">Purple orchid tree</name>
    <name type="synonym">Phanera variegata</name>
    <dbReference type="NCBI Taxonomy" id="167791"/>
    <lineage>
        <taxon>Eukaryota</taxon>
        <taxon>Viridiplantae</taxon>
        <taxon>Streptophyta</taxon>
        <taxon>Embryophyta</taxon>
        <taxon>Tracheophyta</taxon>
        <taxon>Spermatophyta</taxon>
        <taxon>Magnoliopsida</taxon>
        <taxon>eudicotyledons</taxon>
        <taxon>Gunneridae</taxon>
        <taxon>Pentapetalae</taxon>
        <taxon>rosids</taxon>
        <taxon>fabids</taxon>
        <taxon>Fabales</taxon>
        <taxon>Fabaceae</taxon>
        <taxon>Cercidoideae</taxon>
        <taxon>Cercideae</taxon>
        <taxon>Bauhiniinae</taxon>
        <taxon>Bauhinia</taxon>
    </lineage>
</organism>
<evidence type="ECO:0000313" key="1">
    <source>
        <dbReference type="EMBL" id="KAI4332509.1"/>
    </source>
</evidence>
<gene>
    <name evidence="1" type="ORF">L6164_017413</name>
</gene>
<sequence length="106" mass="12596">MSMSVPQMLSKSNPIASPEKSPERIRVQLVSRSVNDRLLKKFYDESEYDFDYEQSGLWSPPLRRTVFLSSPGRIFTEQEMLEKLRKRIDARRRRKQRVCFSIFCCS</sequence>
<evidence type="ECO:0000313" key="2">
    <source>
        <dbReference type="Proteomes" id="UP000828941"/>
    </source>
</evidence>